<proteinExistence type="predicted"/>
<dbReference type="AlphaFoldDB" id="A0A0A9BF98"/>
<organism evidence="1">
    <name type="scientific">Arundo donax</name>
    <name type="common">Giant reed</name>
    <name type="synonym">Donax arundinaceus</name>
    <dbReference type="NCBI Taxonomy" id="35708"/>
    <lineage>
        <taxon>Eukaryota</taxon>
        <taxon>Viridiplantae</taxon>
        <taxon>Streptophyta</taxon>
        <taxon>Embryophyta</taxon>
        <taxon>Tracheophyta</taxon>
        <taxon>Spermatophyta</taxon>
        <taxon>Magnoliopsida</taxon>
        <taxon>Liliopsida</taxon>
        <taxon>Poales</taxon>
        <taxon>Poaceae</taxon>
        <taxon>PACMAD clade</taxon>
        <taxon>Arundinoideae</taxon>
        <taxon>Arundineae</taxon>
        <taxon>Arundo</taxon>
    </lineage>
</organism>
<accession>A0A0A9BF98</accession>
<reference evidence="1" key="2">
    <citation type="journal article" date="2015" name="Data Brief">
        <title>Shoot transcriptome of the giant reed, Arundo donax.</title>
        <authorList>
            <person name="Barrero R.A."/>
            <person name="Guerrero F.D."/>
            <person name="Moolhuijzen P."/>
            <person name="Goolsby J.A."/>
            <person name="Tidwell J."/>
            <person name="Bellgard S.E."/>
            <person name="Bellgard M.I."/>
        </authorList>
    </citation>
    <scope>NUCLEOTIDE SEQUENCE</scope>
    <source>
        <tissue evidence="1">Shoot tissue taken approximately 20 cm above the soil surface</tissue>
    </source>
</reference>
<dbReference type="EMBL" id="GBRH01237975">
    <property type="protein sequence ID" value="JAD59920.1"/>
    <property type="molecule type" value="Transcribed_RNA"/>
</dbReference>
<reference evidence="1" key="1">
    <citation type="submission" date="2014-09" db="EMBL/GenBank/DDBJ databases">
        <authorList>
            <person name="Magalhaes I.L.F."/>
            <person name="Oliveira U."/>
            <person name="Santos F.R."/>
            <person name="Vidigal T.H.D.A."/>
            <person name="Brescovit A.D."/>
            <person name="Santos A.J."/>
        </authorList>
    </citation>
    <scope>NUCLEOTIDE SEQUENCE</scope>
    <source>
        <tissue evidence="1">Shoot tissue taken approximately 20 cm above the soil surface</tissue>
    </source>
</reference>
<sequence>MELRWPTWSRGAEHFCLPRPFFSLKLLSPS</sequence>
<evidence type="ECO:0000313" key="1">
    <source>
        <dbReference type="EMBL" id="JAD59920.1"/>
    </source>
</evidence>
<name>A0A0A9BF98_ARUDO</name>
<protein>
    <submittedName>
        <fullName evidence="1">Uncharacterized protein</fullName>
    </submittedName>
</protein>